<name>A0A4C1V965_EUMVA</name>
<gene>
    <name evidence="2" type="ORF">EVAR_18311_1</name>
</gene>
<feature type="compositionally biased region" description="Polar residues" evidence="1">
    <location>
        <begin position="1"/>
        <end position="13"/>
    </location>
</feature>
<evidence type="ECO:0000256" key="1">
    <source>
        <dbReference type="SAM" id="MobiDB-lite"/>
    </source>
</evidence>
<sequence length="72" mass="8279">MNESNTDTGSSDWVQRLPTPPIAPSSTSTDRHSNFYESRIRNDYFISLSKYVVPQLRSQGKVWEHPGRDKLP</sequence>
<protein>
    <submittedName>
        <fullName evidence="2">Uncharacterized protein</fullName>
    </submittedName>
</protein>
<feature type="region of interest" description="Disordered" evidence="1">
    <location>
        <begin position="1"/>
        <end position="32"/>
    </location>
</feature>
<keyword evidence="3" id="KW-1185">Reference proteome</keyword>
<dbReference type="EMBL" id="BGZK01000300">
    <property type="protein sequence ID" value="GBP35186.1"/>
    <property type="molecule type" value="Genomic_DNA"/>
</dbReference>
<dbReference type="Proteomes" id="UP000299102">
    <property type="component" value="Unassembled WGS sequence"/>
</dbReference>
<evidence type="ECO:0000313" key="3">
    <source>
        <dbReference type="Proteomes" id="UP000299102"/>
    </source>
</evidence>
<proteinExistence type="predicted"/>
<evidence type="ECO:0000313" key="2">
    <source>
        <dbReference type="EMBL" id="GBP35186.1"/>
    </source>
</evidence>
<organism evidence="2 3">
    <name type="scientific">Eumeta variegata</name>
    <name type="common">Bagworm moth</name>
    <name type="synonym">Eumeta japonica</name>
    <dbReference type="NCBI Taxonomy" id="151549"/>
    <lineage>
        <taxon>Eukaryota</taxon>
        <taxon>Metazoa</taxon>
        <taxon>Ecdysozoa</taxon>
        <taxon>Arthropoda</taxon>
        <taxon>Hexapoda</taxon>
        <taxon>Insecta</taxon>
        <taxon>Pterygota</taxon>
        <taxon>Neoptera</taxon>
        <taxon>Endopterygota</taxon>
        <taxon>Lepidoptera</taxon>
        <taxon>Glossata</taxon>
        <taxon>Ditrysia</taxon>
        <taxon>Tineoidea</taxon>
        <taxon>Psychidae</taxon>
        <taxon>Oiketicinae</taxon>
        <taxon>Eumeta</taxon>
    </lineage>
</organism>
<dbReference type="AlphaFoldDB" id="A0A4C1V965"/>
<accession>A0A4C1V965</accession>
<reference evidence="2 3" key="1">
    <citation type="journal article" date="2019" name="Commun. Biol.">
        <title>The bagworm genome reveals a unique fibroin gene that provides high tensile strength.</title>
        <authorList>
            <person name="Kono N."/>
            <person name="Nakamura H."/>
            <person name="Ohtoshi R."/>
            <person name="Tomita M."/>
            <person name="Numata K."/>
            <person name="Arakawa K."/>
        </authorList>
    </citation>
    <scope>NUCLEOTIDE SEQUENCE [LARGE SCALE GENOMIC DNA]</scope>
</reference>
<comment type="caution">
    <text evidence="2">The sequence shown here is derived from an EMBL/GenBank/DDBJ whole genome shotgun (WGS) entry which is preliminary data.</text>
</comment>